<evidence type="ECO:0000313" key="1">
    <source>
        <dbReference type="EMBL" id="SOC15149.1"/>
    </source>
</evidence>
<dbReference type="Proteomes" id="UP000219636">
    <property type="component" value="Unassembled WGS sequence"/>
</dbReference>
<accession>A0A285T1Q9</accession>
<gene>
    <name evidence="1" type="ORF">SAMN05880501_10844</name>
</gene>
<reference evidence="2" key="1">
    <citation type="submission" date="2017-08" db="EMBL/GenBank/DDBJ databases">
        <authorList>
            <person name="Varghese N."/>
            <person name="Submissions S."/>
        </authorList>
    </citation>
    <scope>NUCLEOTIDE SEQUENCE [LARGE SCALE GENOMIC DNA]</scope>
    <source>
        <strain evidence="2">JC22</strain>
    </source>
</reference>
<protein>
    <submittedName>
        <fullName evidence="1">YpjP-like protein</fullName>
    </submittedName>
</protein>
<dbReference type="EMBL" id="OBMQ01000008">
    <property type="protein sequence ID" value="SOC15149.1"/>
    <property type="molecule type" value="Genomic_DNA"/>
</dbReference>
<sequence length="210" mass="24308">MYEIEGDSMKKWWQKTLVISVALLTFGLITPNHEIWDALENGQASNNSQGSNIQTNNQPNTQISAVVEQEISTEDELPQQTIESILFAAKEQSYIKFGSRIAPVIGDEFEDRIFPKIEEAIQQTLTRMDNESIKYLSISNQPSQNGEKIFHITNEEDGQDLIRFHVRTEKRPQDGFYYNFHYHTVEDQFVAHHTLGDIYWSKNTPPKWLS</sequence>
<evidence type="ECO:0000313" key="2">
    <source>
        <dbReference type="Proteomes" id="UP000219636"/>
    </source>
</evidence>
<proteinExistence type="predicted"/>
<dbReference type="AlphaFoldDB" id="A0A285T1Q9"/>
<keyword evidence="2" id="KW-1185">Reference proteome</keyword>
<name>A0A285T1Q9_9BACL</name>
<dbReference type="InterPro" id="IPR025616">
    <property type="entry name" value="YpjP"/>
</dbReference>
<organism evidence="1 2">
    <name type="scientific">Ureibacillus xyleni</name>
    <dbReference type="NCBI Taxonomy" id="614648"/>
    <lineage>
        <taxon>Bacteria</taxon>
        <taxon>Bacillati</taxon>
        <taxon>Bacillota</taxon>
        <taxon>Bacilli</taxon>
        <taxon>Bacillales</taxon>
        <taxon>Caryophanaceae</taxon>
        <taxon>Ureibacillus</taxon>
    </lineage>
</organism>
<dbReference type="Pfam" id="PF14005">
    <property type="entry name" value="YpjP"/>
    <property type="match status" value="1"/>
</dbReference>